<evidence type="ECO:0000256" key="8">
    <source>
        <dbReference type="SAM" id="SignalP"/>
    </source>
</evidence>
<dbReference type="InterPro" id="IPR041624">
    <property type="entry name" value="RGI_lyase"/>
</dbReference>
<dbReference type="SUPFAM" id="SSF110296">
    <property type="entry name" value="Oligoxyloglucan reducing end-specific cellobiohydrolase"/>
    <property type="match status" value="2"/>
</dbReference>
<dbReference type="InterPro" id="IPR028994">
    <property type="entry name" value="Integrin_alpha_N"/>
</dbReference>
<feature type="domain" description="Rhamnogalacturonan lyase family 11 C-terminal" evidence="10">
    <location>
        <begin position="863"/>
        <end position="1342"/>
    </location>
</feature>
<comment type="caution">
    <text evidence="11">The sequence shown here is derived from an EMBL/GenBank/DDBJ whole genome shotgun (WGS) entry which is preliminary data.</text>
</comment>
<dbReference type="InterPro" id="IPR052025">
    <property type="entry name" value="Xyloglucanase_GH74"/>
</dbReference>
<evidence type="ECO:0000256" key="7">
    <source>
        <dbReference type="ARBA" id="ARBA00037986"/>
    </source>
</evidence>
<feature type="chain" id="PRO_5020655319" evidence="8">
    <location>
        <begin position="28"/>
        <end position="1342"/>
    </location>
</feature>
<evidence type="ECO:0000259" key="9">
    <source>
        <dbReference type="Pfam" id="PF18370"/>
    </source>
</evidence>
<keyword evidence="4" id="KW-0119">Carbohydrate metabolism</keyword>
<keyword evidence="6" id="KW-0624">Polysaccharide degradation</keyword>
<evidence type="ECO:0000259" key="10">
    <source>
        <dbReference type="Pfam" id="PF21348"/>
    </source>
</evidence>
<organism evidence="11 12">
    <name type="scientific">Actinophytocola oryzae</name>
    <dbReference type="NCBI Taxonomy" id="502181"/>
    <lineage>
        <taxon>Bacteria</taxon>
        <taxon>Bacillati</taxon>
        <taxon>Actinomycetota</taxon>
        <taxon>Actinomycetes</taxon>
        <taxon>Pseudonocardiales</taxon>
        <taxon>Pseudonocardiaceae</taxon>
    </lineage>
</organism>
<evidence type="ECO:0000256" key="3">
    <source>
        <dbReference type="ARBA" id="ARBA00023001"/>
    </source>
</evidence>
<keyword evidence="5" id="KW-0326">Glycosidase</keyword>
<keyword evidence="12" id="KW-1185">Reference proteome</keyword>
<dbReference type="CDD" id="cd10318">
    <property type="entry name" value="RGL11"/>
    <property type="match status" value="1"/>
</dbReference>
<dbReference type="CDD" id="cd15482">
    <property type="entry name" value="Sialidase_non-viral"/>
    <property type="match status" value="1"/>
</dbReference>
<dbReference type="Gene3D" id="2.130.10.10">
    <property type="entry name" value="YVTN repeat-like/Quinoprotein amine dehydrogenase"/>
    <property type="match status" value="2"/>
</dbReference>
<name>A0A4R7W505_9PSEU</name>
<proteinExistence type="inferred from homology"/>
<dbReference type="Pfam" id="PF18370">
    <property type="entry name" value="RGI_lyase"/>
    <property type="match status" value="1"/>
</dbReference>
<dbReference type="Pfam" id="PF21348">
    <property type="entry name" value="RGL11_C"/>
    <property type="match status" value="1"/>
</dbReference>
<evidence type="ECO:0000313" key="11">
    <source>
        <dbReference type="EMBL" id="TDV57168.1"/>
    </source>
</evidence>
<evidence type="ECO:0000256" key="5">
    <source>
        <dbReference type="ARBA" id="ARBA00023295"/>
    </source>
</evidence>
<dbReference type="InterPro" id="IPR013783">
    <property type="entry name" value="Ig-like_fold"/>
</dbReference>
<evidence type="ECO:0000313" key="12">
    <source>
        <dbReference type="Proteomes" id="UP000294927"/>
    </source>
</evidence>
<reference evidence="11 12" key="1">
    <citation type="submission" date="2019-03" db="EMBL/GenBank/DDBJ databases">
        <title>Genomic Encyclopedia of Archaeal and Bacterial Type Strains, Phase II (KMG-II): from individual species to whole genera.</title>
        <authorList>
            <person name="Goeker M."/>
        </authorList>
    </citation>
    <scope>NUCLEOTIDE SEQUENCE [LARGE SCALE GENOMIC DNA]</scope>
    <source>
        <strain evidence="11 12">DSM 45499</strain>
    </source>
</reference>
<evidence type="ECO:0000256" key="1">
    <source>
        <dbReference type="ARBA" id="ARBA00022729"/>
    </source>
</evidence>
<dbReference type="GO" id="GO:0030245">
    <property type="term" value="P:cellulose catabolic process"/>
    <property type="evidence" value="ECO:0007669"/>
    <property type="project" value="UniProtKB-KW"/>
</dbReference>
<gene>
    <name evidence="11" type="ORF">CLV71_10139</name>
</gene>
<sequence>MRITLAHALTAVALAAATLVVPTAAPASPRTTAAPAAETYSWRNVEIAGGGFVPGIVFNRKEANLIYARTDIGGAYRWNQSTGRWVPLLDFVGWDNWGYNGVVSLASDPVDPNRVYAAAGMYTNSWDPNNGAILRSTDRGANWQVSTLPFKLGGNMPGRGMGERLAVDPNDNRVLYFGAPEGNGLWRSTNSGVSWSKVTSFPNPGNWAQDPGDANGYLSHRPGVVWVTFDKSSGTSGSPTRAIYAGVADLQNTVYRSTDAGATWTRVAGQPTGYMAHKGVLDETNHFLYIATSDTGGPYDGGKGDVWKYNTATGAWTQISPIPSSSSDDYFGYSGLTIDRQHPNTLMVATQVSWWPDAIFFRSTDGGATWTRIWDWASYPNRTTRYTQDISSSPWLNFGANPQPPETTPKLGWMNESVEIDPFNSNRLMYGTGATIYGTTNLTAWDAGQKITIRPMAAGLEETAVLDLISPPSGPPLVSGLGDIGGFRHDSLTSVPSKMFTQPVFTSTTSLDFAERSPGVMVRAGNFTDSDRPNDSHVAFSTDGGSNWFQGTEPGGINEGGNVAASADGSRFVWAPKGQPVFYSVGFGNSWTQVQGLQTESVVESDRVNANKFYGFNGGRFYVSTNGGASFTQTVSTGLPSTGKFKAVAGREGDIWLAGDTGIFHSTNSGTSFTKVSGATKAVSIGFGAAAPGKTYPALYSMATIGGVTGVYRSDDTGATWVRINDDKHQYGNAGDSITGDPRVYGRVYLGTNGRGIVYGDRTGTLATTAAANGTTEKLDRGLISVRSDKGNFVSWRLRNDDPTGVGFTVYRDGVRVKQVTGVTSWLDEGAPEKASYTVAPVVNGVEQRSAMADEVTPFATSQDVPLQIPPGGTTPSGEAYTYSANDASVGDLDGDGQYEFVVKWDPSNAKDNSQSGYTGNVYLDAYKLNGTRLWRIDLGRNIRAGAHYTQFQVFDYDGDGRAEVAMKTADGTRSGTGQVIGSSTADYRNSSGYVLTGPEFLSVFRGTDGAVLATADYVPARGTVSSWGDSYGNRVDRFLAGTAYVDGSRPSIIMARGYYTRSVVVAWDYRGGALTRRWTFDSNSSTNGSAWTGKGNHQLSVADVDSDGRDEIMYGSMAIDDNGAGLWQNNTHHGDAYHVGNLIPSRAGLEVFKPSESGTDPADWVGDARTGQIIWSAPSCGCDNGRGVAEDIWSGNAGAEVWSSAVNGLRSATNGAQVSSRKPGSANFVIWWDGDAQRELLDATHIDKYGTSSDTRLLTGSGVASNNGTKSTPALSADILGDWREEVVWRTSDNRALRIYSTTDSTSISRPSLMQDRQYREAVAWQNTAYNQPPHPSFAIG</sequence>
<dbReference type="FunFam" id="2.130.10.10:FF:000545">
    <property type="entry name" value="Xyloglucanase Xgh74A"/>
    <property type="match status" value="1"/>
</dbReference>
<dbReference type="SUPFAM" id="SSF69318">
    <property type="entry name" value="Integrin alpha N-terminal domain"/>
    <property type="match status" value="1"/>
</dbReference>
<dbReference type="Gene3D" id="2.60.40.10">
    <property type="entry name" value="Immunoglobulins"/>
    <property type="match status" value="1"/>
</dbReference>
<dbReference type="Proteomes" id="UP000294927">
    <property type="component" value="Unassembled WGS sequence"/>
</dbReference>
<evidence type="ECO:0000256" key="4">
    <source>
        <dbReference type="ARBA" id="ARBA00023277"/>
    </source>
</evidence>
<dbReference type="GO" id="GO:0010411">
    <property type="term" value="P:xyloglucan metabolic process"/>
    <property type="evidence" value="ECO:0007669"/>
    <property type="project" value="TreeGrafter"/>
</dbReference>
<dbReference type="EMBL" id="SOCP01000001">
    <property type="protein sequence ID" value="TDV57168.1"/>
    <property type="molecule type" value="Genomic_DNA"/>
</dbReference>
<feature type="domain" description="Rhamnogalacturonan I lyase beta-sheet" evidence="9">
    <location>
        <begin position="776"/>
        <end position="852"/>
    </location>
</feature>
<keyword evidence="2" id="KW-0378">Hydrolase</keyword>
<dbReference type="GO" id="GO:0016798">
    <property type="term" value="F:hydrolase activity, acting on glycosyl bonds"/>
    <property type="evidence" value="ECO:0007669"/>
    <property type="project" value="UniProtKB-KW"/>
</dbReference>
<dbReference type="PANTHER" id="PTHR43739">
    <property type="entry name" value="XYLOGLUCANASE (EUROFUNG)"/>
    <property type="match status" value="1"/>
</dbReference>
<evidence type="ECO:0000256" key="6">
    <source>
        <dbReference type="ARBA" id="ARBA00023326"/>
    </source>
</evidence>
<accession>A0A4R7W505</accession>
<keyword evidence="3" id="KW-0136">Cellulose degradation</keyword>
<protein>
    <submittedName>
        <fullName evidence="11">Uncharacterized protein</fullName>
    </submittedName>
</protein>
<feature type="signal peptide" evidence="8">
    <location>
        <begin position="1"/>
        <end position="27"/>
    </location>
</feature>
<evidence type="ECO:0000256" key="2">
    <source>
        <dbReference type="ARBA" id="ARBA00022801"/>
    </source>
</evidence>
<dbReference type="PANTHER" id="PTHR43739:SF2">
    <property type="entry name" value="OLIGOXYLOGLUCAN-REDUCING END-SPECIFIC XYLOGLUCANASE-RELATED"/>
    <property type="match status" value="1"/>
</dbReference>
<comment type="similarity">
    <text evidence="7">Belongs to the glycosyl hydrolase 74 family.</text>
</comment>
<dbReference type="InterPro" id="IPR034641">
    <property type="entry name" value="RGL11"/>
</dbReference>
<keyword evidence="1 8" id="KW-0732">Signal</keyword>
<dbReference type="FunFam" id="2.130.10.10:FF:000534">
    <property type="entry name" value="Xyloglucanase Xgh74A"/>
    <property type="match status" value="1"/>
</dbReference>
<dbReference type="InterPro" id="IPR015943">
    <property type="entry name" value="WD40/YVTN_repeat-like_dom_sf"/>
</dbReference>
<dbReference type="RefSeq" id="WP_166663853.1">
    <property type="nucleotide sequence ID" value="NZ_SOCP01000001.1"/>
</dbReference>
<dbReference type="InterPro" id="IPR049366">
    <property type="entry name" value="RGL11_C"/>
</dbReference>